<dbReference type="NCBIfam" id="TIGR00465">
    <property type="entry name" value="ilvC"/>
    <property type="match status" value="1"/>
</dbReference>
<dbReference type="PANTHER" id="PTHR21371">
    <property type="entry name" value="KETOL-ACID REDUCTOISOMERASE, MITOCHONDRIAL"/>
    <property type="match status" value="1"/>
</dbReference>
<evidence type="ECO:0000256" key="1">
    <source>
        <dbReference type="ARBA" id="ARBA00004864"/>
    </source>
</evidence>
<comment type="similarity">
    <text evidence="3 9 10">Belongs to the ketol-acid reductoisomerase family.</text>
</comment>
<keyword evidence="7 9" id="KW-0560">Oxidoreductase</keyword>
<protein>
    <recommendedName>
        <fullName evidence="9">Ketol-acid reductoisomerase (NADP(+))</fullName>
        <shortName evidence="9">KARI</shortName>
        <ecNumber evidence="9">1.1.1.86</ecNumber>
    </recommendedName>
    <alternativeName>
        <fullName evidence="9">Acetohydroxy-acid isomeroreductase</fullName>
        <shortName evidence="9">AHIR</shortName>
    </alternativeName>
    <alternativeName>
        <fullName evidence="9">Alpha-keto-beta-hydroxylacyl reductoisomerase</fullName>
    </alternativeName>
</protein>
<evidence type="ECO:0000256" key="5">
    <source>
        <dbReference type="ARBA" id="ARBA00022723"/>
    </source>
</evidence>
<dbReference type="GO" id="GO:0004455">
    <property type="term" value="F:ketol-acid reductoisomerase activity"/>
    <property type="evidence" value="ECO:0007669"/>
    <property type="project" value="UniProtKB-EC"/>
</dbReference>
<evidence type="ECO:0000256" key="9">
    <source>
        <dbReference type="HAMAP-Rule" id="MF_00435"/>
    </source>
</evidence>
<keyword evidence="9" id="KW-0521">NADP</keyword>
<feature type="binding site" evidence="9">
    <location>
        <position position="78"/>
    </location>
    <ligand>
        <name>NADP(+)</name>
        <dbReference type="ChEBI" id="CHEBI:58349"/>
    </ligand>
</feature>
<dbReference type="PANTHER" id="PTHR21371:SF1">
    <property type="entry name" value="KETOL-ACID REDUCTOISOMERASE, MITOCHONDRIAL"/>
    <property type="match status" value="1"/>
</dbReference>
<dbReference type="PROSITE" id="PS51851">
    <property type="entry name" value="KARI_C"/>
    <property type="match status" value="2"/>
</dbReference>
<comment type="catalytic activity">
    <reaction evidence="9">
        <text>(2R,3R)-2,3-dihydroxy-3-methylpentanoate + NADP(+) = (S)-2-ethyl-2-hydroxy-3-oxobutanoate + NADPH + H(+)</text>
        <dbReference type="Rhea" id="RHEA:13493"/>
        <dbReference type="ChEBI" id="CHEBI:15378"/>
        <dbReference type="ChEBI" id="CHEBI:49256"/>
        <dbReference type="ChEBI" id="CHEBI:49258"/>
        <dbReference type="ChEBI" id="CHEBI:57783"/>
        <dbReference type="ChEBI" id="CHEBI:58349"/>
        <dbReference type="EC" id="1.1.1.86"/>
    </reaction>
</comment>
<dbReference type="Pfam" id="PF07991">
    <property type="entry name" value="KARI_N"/>
    <property type="match status" value="1"/>
</dbReference>
<evidence type="ECO:0000256" key="4">
    <source>
        <dbReference type="ARBA" id="ARBA00022605"/>
    </source>
</evidence>
<keyword evidence="4 9" id="KW-0028">Amino-acid biosynthesis</keyword>
<dbReference type="InterPro" id="IPR013116">
    <property type="entry name" value="KARI_N"/>
</dbReference>
<comment type="caution">
    <text evidence="13">The sequence shown here is derived from an EMBL/GenBank/DDBJ whole genome shotgun (WGS) entry which is preliminary data.</text>
</comment>
<dbReference type="InterPro" id="IPR000506">
    <property type="entry name" value="KARI_C"/>
</dbReference>
<evidence type="ECO:0000313" key="14">
    <source>
        <dbReference type="Proteomes" id="UP001203607"/>
    </source>
</evidence>
<feature type="binding site" evidence="9">
    <location>
        <position position="76"/>
    </location>
    <ligand>
        <name>NADP(+)</name>
        <dbReference type="ChEBI" id="CHEBI:58349"/>
    </ligand>
</feature>
<gene>
    <name evidence="9 13" type="primary">ilvC</name>
    <name evidence="13" type="ORF">M3P19_04320</name>
</gene>
<feature type="domain" description="KARI C-terminal knotted" evidence="12">
    <location>
        <begin position="209"/>
        <end position="353"/>
    </location>
</feature>
<feature type="active site" evidence="9">
    <location>
        <position position="132"/>
    </location>
</feature>
<dbReference type="RefSeq" id="WP_249656400.1">
    <property type="nucleotide sequence ID" value="NZ_JAMFMA010000001.1"/>
</dbReference>
<evidence type="ECO:0000256" key="2">
    <source>
        <dbReference type="ARBA" id="ARBA00004885"/>
    </source>
</evidence>
<feature type="binding site" evidence="9">
    <location>
        <begin position="45"/>
        <end position="48"/>
    </location>
    <ligand>
        <name>NADP(+)</name>
        <dbReference type="ChEBI" id="CHEBI:58349"/>
    </ligand>
</feature>
<feature type="binding site" evidence="9 10">
    <location>
        <position position="221"/>
    </location>
    <ligand>
        <name>Mg(2+)</name>
        <dbReference type="ChEBI" id="CHEBI:18420"/>
        <label>1</label>
    </ligand>
</feature>
<accession>A0ABT0PPC9</accession>
<dbReference type="InterPro" id="IPR036291">
    <property type="entry name" value="NAD(P)-bd_dom_sf"/>
</dbReference>
<feature type="binding site" evidence="9 10">
    <location>
        <position position="217"/>
    </location>
    <ligand>
        <name>Mg(2+)</name>
        <dbReference type="ChEBI" id="CHEBI:18420"/>
        <label>2</label>
    </ligand>
</feature>
<dbReference type="InterPro" id="IPR008927">
    <property type="entry name" value="6-PGluconate_DH-like_C_sf"/>
</dbReference>
<dbReference type="Pfam" id="PF01450">
    <property type="entry name" value="KARI_C"/>
    <property type="match status" value="2"/>
</dbReference>
<dbReference type="HAMAP" id="MF_00435">
    <property type="entry name" value="IlvC"/>
    <property type="match status" value="1"/>
</dbReference>
<feature type="binding site" evidence="9 10">
    <location>
        <position position="414"/>
    </location>
    <ligand>
        <name>substrate</name>
    </ligand>
</feature>
<dbReference type="NCBIfam" id="NF003557">
    <property type="entry name" value="PRK05225.1"/>
    <property type="match status" value="1"/>
</dbReference>
<comment type="cofactor">
    <cofactor evidence="9">
        <name>Mg(2+)</name>
        <dbReference type="ChEBI" id="CHEBI:18420"/>
    </cofactor>
    <text evidence="9">Binds 2 magnesium ions per subunit.</text>
</comment>
<organism evidence="13 14">
    <name type="scientific">Flagellimonas spongiicola</name>
    <dbReference type="NCBI Taxonomy" id="2942208"/>
    <lineage>
        <taxon>Bacteria</taxon>
        <taxon>Pseudomonadati</taxon>
        <taxon>Bacteroidota</taxon>
        <taxon>Flavobacteriia</taxon>
        <taxon>Flavobacteriales</taxon>
        <taxon>Flavobacteriaceae</taxon>
        <taxon>Flagellimonas</taxon>
    </lineage>
</organism>
<keyword evidence="6 9" id="KW-0460">Magnesium</keyword>
<evidence type="ECO:0000256" key="3">
    <source>
        <dbReference type="ARBA" id="ARBA00010318"/>
    </source>
</evidence>
<comment type="caution">
    <text evidence="10">Lacks conserved residue(s) required for the propagation of feature annotation.</text>
</comment>
<dbReference type="Proteomes" id="UP001203607">
    <property type="component" value="Unassembled WGS sequence"/>
</dbReference>
<dbReference type="EMBL" id="JAMFMA010000001">
    <property type="protein sequence ID" value="MCL6273219.1"/>
    <property type="molecule type" value="Genomic_DNA"/>
</dbReference>
<comment type="function">
    <text evidence="9">Involved in the biosynthesis of branched-chain amino acids (BCAA). Catalyzes an alkyl-migration followed by a ketol-acid reduction of (S)-2-acetolactate (S2AL) to yield (R)-2,3-dihydroxy-isovalerate. In the isomerase reaction, S2AL is rearranged via a Mg-dependent methyl migration to produce 3-hydroxy-3-methyl-2-ketobutyrate (HMKB). In the reductase reaction, this 2-ketoacid undergoes a metal-dependent reduction by NADPH to yield (R)-2,3-dihydroxy-isovalerate.</text>
</comment>
<comment type="catalytic activity">
    <reaction evidence="9">
        <text>(2R)-2,3-dihydroxy-3-methylbutanoate + NADP(+) = (2S)-2-acetolactate + NADPH + H(+)</text>
        <dbReference type="Rhea" id="RHEA:22068"/>
        <dbReference type="ChEBI" id="CHEBI:15378"/>
        <dbReference type="ChEBI" id="CHEBI:49072"/>
        <dbReference type="ChEBI" id="CHEBI:57783"/>
        <dbReference type="ChEBI" id="CHEBI:58349"/>
        <dbReference type="ChEBI" id="CHEBI:58476"/>
        <dbReference type="EC" id="1.1.1.86"/>
    </reaction>
</comment>
<dbReference type="InterPro" id="IPR013328">
    <property type="entry name" value="6PGD_dom2"/>
</dbReference>
<keyword evidence="8 9" id="KW-0100">Branched-chain amino acid biosynthesis</keyword>
<evidence type="ECO:0000259" key="12">
    <source>
        <dbReference type="PROSITE" id="PS51851"/>
    </source>
</evidence>
<dbReference type="EC" id="1.1.1.86" evidence="9"/>
<evidence type="ECO:0000256" key="6">
    <source>
        <dbReference type="ARBA" id="ARBA00022842"/>
    </source>
</evidence>
<feature type="binding site" evidence="9">
    <location>
        <position position="68"/>
    </location>
    <ligand>
        <name>NADP(+)</name>
        <dbReference type="ChEBI" id="CHEBI:58349"/>
    </ligand>
</feature>
<proteinExistence type="inferred from homology"/>
<dbReference type="SUPFAM" id="SSF51735">
    <property type="entry name" value="NAD(P)-binding Rossmann-fold domains"/>
    <property type="match status" value="1"/>
</dbReference>
<keyword evidence="5 9" id="KW-0479">Metal-binding</keyword>
<evidence type="ECO:0000259" key="11">
    <source>
        <dbReference type="PROSITE" id="PS51850"/>
    </source>
</evidence>
<dbReference type="SUPFAM" id="SSF48179">
    <property type="entry name" value="6-phosphogluconate dehydrogenase C-terminal domain-like"/>
    <property type="match status" value="2"/>
</dbReference>
<name>A0ABT0PPC9_9FLAO</name>
<feature type="domain" description="KARI N-terminal Rossmann" evidence="11">
    <location>
        <begin position="15"/>
        <end position="208"/>
    </location>
</feature>
<dbReference type="Gene3D" id="1.10.1040.10">
    <property type="entry name" value="N-(1-d-carboxylethyl)-l-norvaline Dehydrogenase, domain 2"/>
    <property type="match status" value="1"/>
</dbReference>
<evidence type="ECO:0000313" key="13">
    <source>
        <dbReference type="EMBL" id="MCL6273219.1"/>
    </source>
</evidence>
<feature type="domain" description="KARI C-terminal knotted" evidence="12">
    <location>
        <begin position="354"/>
        <end position="487"/>
    </location>
</feature>
<feature type="binding site" evidence="10">
    <location>
        <position position="278"/>
    </location>
    <ligand>
        <name>substrate</name>
    </ligand>
</feature>
<feature type="binding site" evidence="9 10">
    <location>
        <position position="217"/>
    </location>
    <ligand>
        <name>Mg(2+)</name>
        <dbReference type="ChEBI" id="CHEBI:18420"/>
        <label>1</label>
    </ligand>
</feature>
<dbReference type="InterPro" id="IPR013023">
    <property type="entry name" value="KARI"/>
</dbReference>
<dbReference type="Gene3D" id="3.40.50.720">
    <property type="entry name" value="NAD(P)-binding Rossmann-like Domain"/>
    <property type="match status" value="1"/>
</dbReference>
<reference evidence="13 14" key="1">
    <citation type="submission" date="2022-05" db="EMBL/GenBank/DDBJ databases">
        <authorList>
            <person name="Park J.-S."/>
        </authorList>
    </citation>
    <scope>NUCLEOTIDE SEQUENCE [LARGE SCALE GENOMIC DNA]</scope>
    <source>
        <strain evidence="13 14">2012CJ35-5</strain>
    </source>
</reference>
<dbReference type="PROSITE" id="PS51850">
    <property type="entry name" value="KARI_N"/>
    <property type="match status" value="1"/>
</dbReference>
<evidence type="ECO:0000256" key="8">
    <source>
        <dbReference type="ARBA" id="ARBA00023304"/>
    </source>
</evidence>
<feature type="binding site" evidence="9">
    <location>
        <begin position="108"/>
        <end position="110"/>
    </location>
    <ligand>
        <name>NADP(+)</name>
        <dbReference type="ChEBI" id="CHEBI:58349"/>
    </ligand>
</feature>
<feature type="binding site" evidence="9 10">
    <location>
        <position position="393"/>
    </location>
    <ligand>
        <name>Mg(2+)</name>
        <dbReference type="ChEBI" id="CHEBI:18420"/>
        <label>2</label>
    </ligand>
</feature>
<evidence type="ECO:0000256" key="10">
    <source>
        <dbReference type="PROSITE-ProRule" id="PRU01198"/>
    </source>
</evidence>
<evidence type="ECO:0000256" key="7">
    <source>
        <dbReference type="ARBA" id="ARBA00023002"/>
    </source>
</evidence>
<sequence length="491" mass="54131">MTNYFNTLSLRDQLTQLGKCRFMEASEFADGVTALKGKKIVIVGCGAQGLNQGLNMRDSGLDISYTLREAAIKEQRQSYKNATENNFTVGTYEELVPTADLVINLTPDKQHTNVVGAVMPLMKQGATLSYSHGFNIVEEGMQVRKDLTVIMVAPKSPGSEVREEYKRGFGVPTLIAVHPENDPEGKGLEQAKAYAAATGGHRAGVLESSFVAEVKSDLMGEQTILCGLLQTGSILSFNKMLEKGIDAGYASKLIQYGWETITEGLKHGGVTNMMDRLSNPAKIKAYDLAEELKDIMRPLFQKHQDDIMSGYFSKTMMEDWADGDKNLLTWRAATGETAFEKTPAGAVEISEQEYYDNGVLMVAFVKSGVELAYETMTESGIIGESAYYESLHETPLIANTIARKKLFEMNRVISDTAEYGCYLFDHACKPLLEEFMKTIDVDVIGKHYGEGNDNGVDNVKLIAVNKALREHPVEVVGTRLRESMTAMKPIV</sequence>
<comment type="pathway">
    <text evidence="1 9">Amino-acid biosynthesis; L-valine biosynthesis; L-valine from pyruvate: step 2/4.</text>
</comment>
<feature type="binding site" evidence="9 10">
    <location>
        <position position="389"/>
    </location>
    <ligand>
        <name>Mg(2+)</name>
        <dbReference type="ChEBI" id="CHEBI:18420"/>
        <label>2</label>
    </ligand>
</feature>
<feature type="binding site" evidence="9">
    <location>
        <position position="158"/>
    </location>
    <ligand>
        <name>NADP(+)</name>
        <dbReference type="ChEBI" id="CHEBI:58349"/>
    </ligand>
</feature>
<keyword evidence="14" id="KW-1185">Reference proteome</keyword>
<comment type="pathway">
    <text evidence="2 9">Amino-acid biosynthesis; L-isoleucine biosynthesis; L-isoleucine from 2-oxobutanoate: step 2/4.</text>
</comment>